<feature type="region of interest" description="Disordered" evidence="1">
    <location>
        <begin position="71"/>
        <end position="93"/>
    </location>
</feature>
<proteinExistence type="predicted"/>
<sequence length="127" mass="13669">MPKPLTGEVDRGGPKKERPSPLPDSFFSKEDIPVHNTFIQFDSPSVEDEKTLATAPAWIGPSLQSIVQAEQKKDSVPAETEPSVEGEAMEPISVPTPVTAEAARQMQVTDMGNLCSLEESGFGEMLA</sequence>
<feature type="compositionally biased region" description="Basic and acidic residues" evidence="1">
    <location>
        <begin position="8"/>
        <end position="19"/>
    </location>
</feature>
<evidence type="ECO:0000313" key="3">
    <source>
        <dbReference type="Proteomes" id="UP001642484"/>
    </source>
</evidence>
<evidence type="ECO:0000256" key="1">
    <source>
        <dbReference type="SAM" id="MobiDB-lite"/>
    </source>
</evidence>
<gene>
    <name evidence="2" type="ORF">CCMP2556_LOCUS18156</name>
</gene>
<dbReference type="Proteomes" id="UP001642484">
    <property type="component" value="Unassembled WGS sequence"/>
</dbReference>
<accession>A0ABP0KW66</accession>
<reference evidence="2 3" key="1">
    <citation type="submission" date="2024-02" db="EMBL/GenBank/DDBJ databases">
        <authorList>
            <person name="Chen Y."/>
            <person name="Shah S."/>
            <person name="Dougan E. K."/>
            <person name="Thang M."/>
            <person name="Chan C."/>
        </authorList>
    </citation>
    <scope>NUCLEOTIDE SEQUENCE [LARGE SCALE GENOMIC DNA]</scope>
</reference>
<protein>
    <submittedName>
        <fullName evidence="2">Uncharacterized protein</fullName>
    </submittedName>
</protein>
<organism evidence="2 3">
    <name type="scientific">Durusdinium trenchii</name>
    <dbReference type="NCBI Taxonomy" id="1381693"/>
    <lineage>
        <taxon>Eukaryota</taxon>
        <taxon>Sar</taxon>
        <taxon>Alveolata</taxon>
        <taxon>Dinophyceae</taxon>
        <taxon>Suessiales</taxon>
        <taxon>Symbiodiniaceae</taxon>
        <taxon>Durusdinium</taxon>
    </lineage>
</organism>
<name>A0ABP0KW66_9DINO</name>
<feature type="region of interest" description="Disordered" evidence="1">
    <location>
        <begin position="1"/>
        <end position="29"/>
    </location>
</feature>
<dbReference type="EMBL" id="CAXAMN010010213">
    <property type="protein sequence ID" value="CAK9031105.1"/>
    <property type="molecule type" value="Genomic_DNA"/>
</dbReference>
<comment type="caution">
    <text evidence="2">The sequence shown here is derived from an EMBL/GenBank/DDBJ whole genome shotgun (WGS) entry which is preliminary data.</text>
</comment>
<evidence type="ECO:0000313" key="2">
    <source>
        <dbReference type="EMBL" id="CAK9031105.1"/>
    </source>
</evidence>
<keyword evidence="3" id="KW-1185">Reference proteome</keyword>